<dbReference type="InterPro" id="IPR011992">
    <property type="entry name" value="EF-hand-dom_pair"/>
</dbReference>
<dbReference type="SUPFAM" id="SSF47473">
    <property type="entry name" value="EF-hand"/>
    <property type="match status" value="1"/>
</dbReference>
<protein>
    <submittedName>
        <fullName evidence="7">Two pore calcium channel protein 1</fullName>
    </submittedName>
</protein>
<evidence type="ECO:0000256" key="5">
    <source>
        <dbReference type="SAM" id="Phobius"/>
    </source>
</evidence>
<evidence type="ECO:0000256" key="2">
    <source>
        <dbReference type="ARBA" id="ARBA00022692"/>
    </source>
</evidence>
<feature type="transmembrane region" description="Helical" evidence="5">
    <location>
        <begin position="162"/>
        <end position="184"/>
    </location>
</feature>
<dbReference type="PANTHER" id="PTHR46474:SF1">
    <property type="entry name" value="TWO PORE CHANNEL PROTEIN 1"/>
    <property type="match status" value="1"/>
</dbReference>
<sequence length="719" mass="84712">MNYQEAAIFLEEGINNITFDSHPSCPKDLPTYLLVHNRLYNLVEFSISLVLLSLAFVEEPTMYKVPIWIHGWTELSALLIVGCQMILKMRSIGCSISMTHIRTVIKGIILVVMFCEITTILVRQSLHIRVTRALRPIFLIDTKYCGGVRRFIRKVFLTVNSVSEMICLLYFLIFIFALTGYCMFNKENTYFSELWLSYLNLFILLTTSNFPDVMLISYYYDKRSAIFFIVYLCTMLYVIMNLMLALANETFASYERDKFKKLFLHKMKACKYAFKLLVSNKFPGRIEFPQFKGLMLHYDPSKSTRDIVLMFCHMNKSKSGSLNYKEFLSFYDANTLKWSFQHSNEYWRRTFIFVQPLSKLANVIIKWRYFEALVYMIIIGDGISIVIRSLQIDINSEAPLKTFCSGWDAIFFRNLMMIETIIKILALATYLVFFRPLRTLRLFKLKKIYRDIFGTIVILFPQMCLTAVVILILYYFYAIIGMELFAGYDLRDCCRNTTIEYYYAYSYERCESSAIYYVNTFNHLMDSCITLFELTVLNNWHVQMYAYGAVNNQLDDLLISILYFCTFIMTTMLVLTFVVSSFLEAFRFRMQYKNSICCKHDEKKMFCDKVELIWHELQFIIDHKTVKQLHRSLFINEDCYSTSFIGSLPRTREVLQKKMYREEINKWIAESESEFEEKMIHNTKDRTGDGISNTDHLVLNGNLCHWQNANLLGKIDDVT</sequence>
<proteinExistence type="predicted"/>
<feature type="transmembrane region" description="Helical" evidence="5">
    <location>
        <begin position="453"/>
        <end position="477"/>
    </location>
</feature>
<dbReference type="PANTHER" id="PTHR46474">
    <property type="entry name" value="TWO PORE CALCIUM CHANNEL PROTEIN 1"/>
    <property type="match status" value="1"/>
</dbReference>
<evidence type="ECO:0000313" key="7">
    <source>
        <dbReference type="EMBL" id="KYM97934.1"/>
    </source>
</evidence>
<dbReference type="STRING" id="456900.A0A195CAN9"/>
<dbReference type="AlphaFoldDB" id="A0A195CAN9"/>
<feature type="transmembrane region" description="Helical" evidence="5">
    <location>
        <begin position="369"/>
        <end position="390"/>
    </location>
</feature>
<evidence type="ECO:0000313" key="8">
    <source>
        <dbReference type="Proteomes" id="UP000078542"/>
    </source>
</evidence>
<feature type="domain" description="Ion transport" evidence="6">
    <location>
        <begin position="49"/>
        <end position="257"/>
    </location>
</feature>
<gene>
    <name evidence="7" type="ORF">ALC62_11280</name>
</gene>
<dbReference type="Gene3D" id="1.10.287.70">
    <property type="match status" value="2"/>
</dbReference>
<feature type="transmembrane region" description="Helical" evidence="5">
    <location>
        <begin position="196"/>
        <end position="220"/>
    </location>
</feature>
<feature type="transmembrane region" description="Helical" evidence="5">
    <location>
        <begin position="226"/>
        <end position="247"/>
    </location>
</feature>
<dbReference type="InterPro" id="IPR028801">
    <property type="entry name" value="TPC1_animal"/>
</dbReference>
<accession>A0A195CAN9</accession>
<dbReference type="EMBL" id="KQ978023">
    <property type="protein sequence ID" value="KYM97934.1"/>
    <property type="molecule type" value="Genomic_DNA"/>
</dbReference>
<feature type="transmembrane region" description="Helical" evidence="5">
    <location>
        <begin position="108"/>
        <end position="126"/>
    </location>
</feature>
<evidence type="ECO:0000259" key="6">
    <source>
        <dbReference type="Pfam" id="PF00520"/>
    </source>
</evidence>
<keyword evidence="3 5" id="KW-1133">Transmembrane helix</keyword>
<dbReference type="GO" id="GO:0005765">
    <property type="term" value="C:lysosomal membrane"/>
    <property type="evidence" value="ECO:0007669"/>
    <property type="project" value="InterPro"/>
</dbReference>
<dbReference type="InterPro" id="IPR005821">
    <property type="entry name" value="Ion_trans_dom"/>
</dbReference>
<dbReference type="Proteomes" id="UP000078542">
    <property type="component" value="Unassembled WGS sequence"/>
</dbReference>
<feature type="transmembrane region" description="Helical" evidence="5">
    <location>
        <begin position="410"/>
        <end position="433"/>
    </location>
</feature>
<dbReference type="Pfam" id="PF00520">
    <property type="entry name" value="Ion_trans"/>
    <property type="match status" value="2"/>
</dbReference>
<dbReference type="GO" id="GO:0005216">
    <property type="term" value="F:monoatomic ion channel activity"/>
    <property type="evidence" value="ECO:0007669"/>
    <property type="project" value="InterPro"/>
</dbReference>
<name>A0A195CAN9_9HYME</name>
<comment type="subcellular location">
    <subcellularLocation>
        <location evidence="1">Membrane</location>
        <topology evidence="1">Multi-pass membrane protein</topology>
    </subcellularLocation>
</comment>
<keyword evidence="4 5" id="KW-0472">Membrane</keyword>
<keyword evidence="8" id="KW-1185">Reference proteome</keyword>
<evidence type="ECO:0000256" key="1">
    <source>
        <dbReference type="ARBA" id="ARBA00004141"/>
    </source>
</evidence>
<dbReference type="GO" id="GO:0010008">
    <property type="term" value="C:endosome membrane"/>
    <property type="evidence" value="ECO:0007669"/>
    <property type="project" value="TreeGrafter"/>
</dbReference>
<organism evidence="7 8">
    <name type="scientific">Cyphomyrmex costatus</name>
    <dbReference type="NCBI Taxonomy" id="456900"/>
    <lineage>
        <taxon>Eukaryota</taxon>
        <taxon>Metazoa</taxon>
        <taxon>Ecdysozoa</taxon>
        <taxon>Arthropoda</taxon>
        <taxon>Hexapoda</taxon>
        <taxon>Insecta</taxon>
        <taxon>Pterygota</taxon>
        <taxon>Neoptera</taxon>
        <taxon>Endopterygota</taxon>
        <taxon>Hymenoptera</taxon>
        <taxon>Apocrita</taxon>
        <taxon>Aculeata</taxon>
        <taxon>Formicoidea</taxon>
        <taxon>Formicidae</taxon>
        <taxon>Myrmicinae</taxon>
        <taxon>Cyphomyrmex</taxon>
    </lineage>
</organism>
<feature type="transmembrane region" description="Helical" evidence="5">
    <location>
        <begin position="561"/>
        <end position="583"/>
    </location>
</feature>
<dbReference type="GO" id="GO:0022832">
    <property type="term" value="F:voltage-gated channel activity"/>
    <property type="evidence" value="ECO:0007669"/>
    <property type="project" value="InterPro"/>
</dbReference>
<keyword evidence="2 5" id="KW-0812">Transmembrane</keyword>
<evidence type="ECO:0000256" key="4">
    <source>
        <dbReference type="ARBA" id="ARBA00023136"/>
    </source>
</evidence>
<evidence type="ECO:0000256" key="3">
    <source>
        <dbReference type="ARBA" id="ARBA00022989"/>
    </source>
</evidence>
<feature type="domain" description="Ion transport" evidence="6">
    <location>
        <begin position="381"/>
        <end position="575"/>
    </location>
</feature>
<feature type="transmembrane region" description="Helical" evidence="5">
    <location>
        <begin position="69"/>
        <end position="87"/>
    </location>
</feature>
<feature type="transmembrane region" description="Helical" evidence="5">
    <location>
        <begin position="39"/>
        <end position="57"/>
    </location>
</feature>
<reference evidence="7 8" key="1">
    <citation type="submission" date="2016-03" db="EMBL/GenBank/DDBJ databases">
        <title>Cyphomyrmex costatus WGS genome.</title>
        <authorList>
            <person name="Nygaard S."/>
            <person name="Hu H."/>
            <person name="Boomsma J."/>
            <person name="Zhang G."/>
        </authorList>
    </citation>
    <scope>NUCLEOTIDE SEQUENCE [LARGE SCALE GENOMIC DNA]</scope>
    <source>
        <strain evidence="7">MS0001</strain>
        <tissue evidence="7">Whole body</tissue>
    </source>
</reference>